<evidence type="ECO:0000259" key="19">
    <source>
        <dbReference type="Pfam" id="PF13614"/>
    </source>
</evidence>
<feature type="domain" description="AAA" evidence="19">
    <location>
        <begin position="505"/>
        <end position="627"/>
    </location>
</feature>
<reference evidence="21 22" key="1">
    <citation type="submission" date="2018-03" db="EMBL/GenBank/DDBJ databases">
        <title>The Complete Genome of Celeribacter baekdonensis strain LH4, a Thiosulfate-Oxidizing Alphaproteobacterium Isolated from Gulf of Mexico Continental Slope Sediments.</title>
        <authorList>
            <person name="Flood B.E."/>
            <person name="Bailey J.V."/>
            <person name="Leprich D."/>
        </authorList>
    </citation>
    <scope>NUCLEOTIDE SEQUENCE [LARGE SCALE GENOMIC DNA]</scope>
    <source>
        <strain evidence="21 22">LH4</strain>
        <plasmid evidence="22">Plasmid pcblh4d</plasmid>
    </source>
</reference>
<protein>
    <recommendedName>
        <fullName evidence="4">non-specific protein-tyrosine kinase</fullName>
        <ecNumber evidence="4">2.7.10.2</ecNumber>
    </recommendedName>
</protein>
<sequence>MSRDNKEAVVMSDENLEDVLSFAPLFQAIKNGKVTIAVCVGAAALVGAFYAFQVATPVYRATSTLQLNVKTSQVISFDNIVEGFSGTSVELNSELQVIQSRGYLADVSRKLDLISDPEFNPYLREKGLLSRLLAGQDADANAVSEAVQLGAVVDALSNKTNVRNVPDSFIFVVSGLSKDPQKAALISQTVSETYIEKQRTYKVAATEEAALWLSDQVQELQKELEASEQRLSEFSASISLPGEEGLDALERQLKETRNRLTLNRSAFQTLTIEQIQLLELEALVNPTYSQVAALTSDRDLIRLMRESEDNFSSPEFVRMLQRIKTSLSQNIARLDREFVALTESEAVLSDKLNQQSTELIAQRQLEREVEANRLLYEHFLTRTKETSSQEGIQTADSRVISNAEVPNFPQSPNRPMIIIFSAFLGGVVSLGWLLLGESSRRNFRSTEEIEQATRLPVIGATHRVRAKSRSDVLAVLREERSSPFAESIRNFRSSLELLGSGNAHKVIMMSSSLPAEGKTTTSISLAMSYAQMGKKVLLVECDLRRAKFQVYFDLPPSGSLVALMQGSGTLDEVATPCPQIGCDVITAGQTDQSPADLFAQTDWQSRIEEMRAAYDIVILDTPPVLLVPDARLMAHYVDYNVLLVEFSNTPRAAVKRAIATFKSSGHDVDGIVLSMIDSTKAHDYYGEGYY</sequence>
<dbReference type="Gene3D" id="3.40.50.300">
    <property type="entry name" value="P-loop containing nucleotide triphosphate hydrolases"/>
    <property type="match status" value="1"/>
</dbReference>
<dbReference type="GO" id="GO:0004715">
    <property type="term" value="F:non-membrane spanning protein tyrosine kinase activity"/>
    <property type="evidence" value="ECO:0007669"/>
    <property type="project" value="UniProtKB-EC"/>
</dbReference>
<evidence type="ECO:0000256" key="17">
    <source>
        <dbReference type="SAM" id="Phobius"/>
    </source>
</evidence>
<feature type="domain" description="Tyrosine-protein kinase G-rich" evidence="20">
    <location>
        <begin position="364"/>
        <end position="435"/>
    </location>
</feature>
<keyword evidence="14" id="KW-0829">Tyrosine-protein kinase</keyword>
<keyword evidence="11" id="KW-0067">ATP-binding</keyword>
<evidence type="ECO:0000256" key="9">
    <source>
        <dbReference type="ARBA" id="ARBA00022741"/>
    </source>
</evidence>
<evidence type="ECO:0000256" key="14">
    <source>
        <dbReference type="ARBA" id="ARBA00023137"/>
    </source>
</evidence>
<evidence type="ECO:0000256" key="13">
    <source>
        <dbReference type="ARBA" id="ARBA00023136"/>
    </source>
</evidence>
<comment type="subcellular location">
    <subcellularLocation>
        <location evidence="1">Cell inner membrane</location>
        <topology evidence="1">Multi-pass membrane protein</topology>
    </subcellularLocation>
</comment>
<geneLocation type="plasmid" evidence="22">
    <name>pcblh4d</name>
</geneLocation>
<name>A0A2R4M8S0_9RHOB</name>
<dbReference type="PANTHER" id="PTHR32309:SF13">
    <property type="entry name" value="FERRIC ENTEROBACTIN TRANSPORT PROTEIN FEPE"/>
    <property type="match status" value="1"/>
</dbReference>
<feature type="transmembrane region" description="Helical" evidence="17">
    <location>
        <begin position="416"/>
        <end position="435"/>
    </location>
</feature>
<keyword evidence="16" id="KW-0175">Coiled coil</keyword>
<evidence type="ECO:0000256" key="16">
    <source>
        <dbReference type="SAM" id="Coils"/>
    </source>
</evidence>
<dbReference type="InterPro" id="IPR003856">
    <property type="entry name" value="LPS_length_determ_N"/>
</dbReference>
<dbReference type="Pfam" id="PF13807">
    <property type="entry name" value="GNVR"/>
    <property type="match status" value="1"/>
</dbReference>
<comment type="similarity">
    <text evidence="2">Belongs to the CpsD/CapB family.</text>
</comment>
<dbReference type="EMBL" id="CP028476">
    <property type="protein sequence ID" value="AVW93593.1"/>
    <property type="molecule type" value="Genomic_DNA"/>
</dbReference>
<dbReference type="GO" id="GO:0005524">
    <property type="term" value="F:ATP binding"/>
    <property type="evidence" value="ECO:0007669"/>
    <property type="project" value="UniProtKB-KW"/>
</dbReference>
<evidence type="ECO:0000313" key="22">
    <source>
        <dbReference type="Proteomes" id="UP000241447"/>
    </source>
</evidence>
<dbReference type="Proteomes" id="UP000241447">
    <property type="component" value="Plasmid pCBLh4d"/>
</dbReference>
<evidence type="ECO:0000259" key="20">
    <source>
        <dbReference type="Pfam" id="PF13807"/>
    </source>
</evidence>
<feature type="domain" description="Polysaccharide chain length determinant N-terminal" evidence="18">
    <location>
        <begin position="22"/>
        <end position="111"/>
    </location>
</feature>
<organism evidence="21 22">
    <name type="scientific">Celeribacter baekdonensis</name>
    <dbReference type="NCBI Taxonomy" id="875171"/>
    <lineage>
        <taxon>Bacteria</taxon>
        <taxon>Pseudomonadati</taxon>
        <taxon>Pseudomonadota</taxon>
        <taxon>Alphaproteobacteria</taxon>
        <taxon>Rhodobacterales</taxon>
        <taxon>Roseobacteraceae</taxon>
        <taxon>Celeribacter</taxon>
    </lineage>
</organism>
<dbReference type="CDD" id="cd05387">
    <property type="entry name" value="BY-kinase"/>
    <property type="match status" value="1"/>
</dbReference>
<evidence type="ECO:0000256" key="15">
    <source>
        <dbReference type="ARBA" id="ARBA00051245"/>
    </source>
</evidence>
<dbReference type="KEGG" id="cbak:DA792_21375"/>
<evidence type="ECO:0000313" key="21">
    <source>
        <dbReference type="EMBL" id="AVW93593.1"/>
    </source>
</evidence>
<accession>A0A2R4M8S0</accession>
<dbReference type="GO" id="GO:0005886">
    <property type="term" value="C:plasma membrane"/>
    <property type="evidence" value="ECO:0007669"/>
    <property type="project" value="UniProtKB-SubCell"/>
</dbReference>
<evidence type="ECO:0000256" key="7">
    <source>
        <dbReference type="ARBA" id="ARBA00022679"/>
    </source>
</evidence>
<evidence type="ECO:0000256" key="2">
    <source>
        <dbReference type="ARBA" id="ARBA00007316"/>
    </source>
</evidence>
<dbReference type="InterPro" id="IPR005702">
    <property type="entry name" value="Wzc-like_C"/>
</dbReference>
<evidence type="ECO:0000259" key="18">
    <source>
        <dbReference type="Pfam" id="PF02706"/>
    </source>
</evidence>
<keyword evidence="9" id="KW-0547">Nucleotide-binding</keyword>
<dbReference type="Pfam" id="PF13614">
    <property type="entry name" value="AAA_31"/>
    <property type="match status" value="1"/>
</dbReference>
<feature type="transmembrane region" description="Helical" evidence="17">
    <location>
        <begin position="34"/>
        <end position="52"/>
    </location>
</feature>
<dbReference type="SUPFAM" id="SSF52540">
    <property type="entry name" value="P-loop containing nucleoside triphosphate hydrolases"/>
    <property type="match status" value="1"/>
</dbReference>
<keyword evidence="5" id="KW-1003">Cell membrane</keyword>
<comment type="catalytic activity">
    <reaction evidence="15">
        <text>L-tyrosyl-[protein] + ATP = O-phospho-L-tyrosyl-[protein] + ADP + H(+)</text>
        <dbReference type="Rhea" id="RHEA:10596"/>
        <dbReference type="Rhea" id="RHEA-COMP:10136"/>
        <dbReference type="Rhea" id="RHEA-COMP:20101"/>
        <dbReference type="ChEBI" id="CHEBI:15378"/>
        <dbReference type="ChEBI" id="CHEBI:30616"/>
        <dbReference type="ChEBI" id="CHEBI:46858"/>
        <dbReference type="ChEBI" id="CHEBI:61978"/>
        <dbReference type="ChEBI" id="CHEBI:456216"/>
        <dbReference type="EC" id="2.7.10.2"/>
    </reaction>
</comment>
<dbReference type="InterPro" id="IPR032807">
    <property type="entry name" value="GNVR"/>
</dbReference>
<proteinExistence type="inferred from homology"/>
<dbReference type="Pfam" id="PF02706">
    <property type="entry name" value="Wzz"/>
    <property type="match status" value="1"/>
</dbReference>
<dbReference type="InterPro" id="IPR050445">
    <property type="entry name" value="Bact_polysacc_biosynth/exp"/>
</dbReference>
<dbReference type="AlphaFoldDB" id="A0A2R4M8S0"/>
<feature type="coiled-coil region" evidence="16">
    <location>
        <begin position="203"/>
        <end position="266"/>
    </location>
</feature>
<gene>
    <name evidence="21" type="ORF">DA792_21375</name>
</gene>
<keyword evidence="10" id="KW-0418">Kinase</keyword>
<evidence type="ECO:0000256" key="11">
    <source>
        <dbReference type="ARBA" id="ARBA00022840"/>
    </source>
</evidence>
<dbReference type="InterPro" id="IPR025669">
    <property type="entry name" value="AAA_dom"/>
</dbReference>
<keyword evidence="7" id="KW-0808">Transferase</keyword>
<dbReference type="InterPro" id="IPR027417">
    <property type="entry name" value="P-loop_NTPase"/>
</dbReference>
<keyword evidence="6" id="KW-0997">Cell inner membrane</keyword>
<evidence type="ECO:0000256" key="1">
    <source>
        <dbReference type="ARBA" id="ARBA00004429"/>
    </source>
</evidence>
<keyword evidence="8 17" id="KW-0812">Transmembrane</keyword>
<evidence type="ECO:0000256" key="3">
    <source>
        <dbReference type="ARBA" id="ARBA00008883"/>
    </source>
</evidence>
<comment type="similarity">
    <text evidence="3">Belongs to the etk/wzc family.</text>
</comment>
<evidence type="ECO:0000256" key="12">
    <source>
        <dbReference type="ARBA" id="ARBA00022989"/>
    </source>
</evidence>
<keyword evidence="21" id="KW-0614">Plasmid</keyword>
<evidence type="ECO:0000256" key="6">
    <source>
        <dbReference type="ARBA" id="ARBA00022519"/>
    </source>
</evidence>
<evidence type="ECO:0000256" key="5">
    <source>
        <dbReference type="ARBA" id="ARBA00022475"/>
    </source>
</evidence>
<evidence type="ECO:0000256" key="8">
    <source>
        <dbReference type="ARBA" id="ARBA00022692"/>
    </source>
</evidence>
<dbReference type="PANTHER" id="PTHR32309">
    <property type="entry name" value="TYROSINE-PROTEIN KINASE"/>
    <property type="match status" value="1"/>
</dbReference>
<dbReference type="NCBIfam" id="TIGR01007">
    <property type="entry name" value="eps_fam"/>
    <property type="match status" value="1"/>
</dbReference>
<dbReference type="EC" id="2.7.10.2" evidence="4"/>
<evidence type="ECO:0000256" key="10">
    <source>
        <dbReference type="ARBA" id="ARBA00022777"/>
    </source>
</evidence>
<evidence type="ECO:0000256" key="4">
    <source>
        <dbReference type="ARBA" id="ARBA00011903"/>
    </source>
</evidence>
<keyword evidence="13 17" id="KW-0472">Membrane</keyword>
<keyword evidence="12 17" id="KW-1133">Transmembrane helix</keyword>